<dbReference type="GO" id="GO:0003677">
    <property type="term" value="F:DNA binding"/>
    <property type="evidence" value="ECO:0007669"/>
    <property type="project" value="UniProtKB-KW"/>
</dbReference>
<dbReference type="SUPFAM" id="SSF46894">
    <property type="entry name" value="C-terminal effector domain of the bipartite response regulators"/>
    <property type="match status" value="1"/>
</dbReference>
<feature type="domain" description="HTH luxR-type" evidence="3">
    <location>
        <begin position="843"/>
        <end position="905"/>
    </location>
</feature>
<dbReference type="SMART" id="SM00421">
    <property type="entry name" value="HTH_LUXR"/>
    <property type="match status" value="1"/>
</dbReference>
<dbReference type="EMBL" id="CP027541">
    <property type="protein sequence ID" value="AWT52875.1"/>
    <property type="molecule type" value="Genomic_DNA"/>
</dbReference>
<dbReference type="Pfam" id="PF13191">
    <property type="entry name" value="AAA_16"/>
    <property type="match status" value="1"/>
</dbReference>
<accession>A0A2U9PMK4</accession>
<dbReference type="AlphaFoldDB" id="A0A2U9PMK4"/>
<dbReference type="InterPro" id="IPR036388">
    <property type="entry name" value="WH-like_DNA-bd_sf"/>
</dbReference>
<dbReference type="PROSITE" id="PS50043">
    <property type="entry name" value="HTH_LUXR_2"/>
    <property type="match status" value="1"/>
</dbReference>
<evidence type="ECO:0000256" key="2">
    <source>
        <dbReference type="ARBA" id="ARBA00022840"/>
    </source>
</evidence>
<keyword evidence="2" id="KW-0067">ATP-binding</keyword>
<name>A0A2U9PMK4_MYCSE</name>
<protein>
    <submittedName>
        <fullName evidence="4">DNA-binding HTH domain containing protein, putative</fullName>
    </submittedName>
</protein>
<proteinExistence type="predicted"/>
<evidence type="ECO:0000313" key="5">
    <source>
        <dbReference type="Proteomes" id="UP000011200"/>
    </source>
</evidence>
<dbReference type="InterPro" id="IPR011990">
    <property type="entry name" value="TPR-like_helical_dom_sf"/>
</dbReference>
<dbReference type="InterPro" id="IPR000792">
    <property type="entry name" value="Tscrpt_reg_LuxR_C"/>
</dbReference>
<dbReference type="InterPro" id="IPR027417">
    <property type="entry name" value="P-loop_NTPase"/>
</dbReference>
<dbReference type="InterPro" id="IPR041664">
    <property type="entry name" value="AAA_16"/>
</dbReference>
<evidence type="ECO:0000256" key="1">
    <source>
        <dbReference type="ARBA" id="ARBA00022741"/>
    </source>
</evidence>
<dbReference type="PANTHER" id="PTHR16305">
    <property type="entry name" value="TESTICULAR SOLUBLE ADENYLYL CYCLASE"/>
    <property type="match status" value="1"/>
</dbReference>
<dbReference type="SUPFAM" id="SSF52540">
    <property type="entry name" value="P-loop containing nucleoside triphosphate hydrolases"/>
    <property type="match status" value="1"/>
</dbReference>
<dbReference type="GO" id="GO:0006355">
    <property type="term" value="P:regulation of DNA-templated transcription"/>
    <property type="evidence" value="ECO:0007669"/>
    <property type="project" value="InterPro"/>
</dbReference>
<reference evidence="5" key="2">
    <citation type="submission" date="2018-03" db="EMBL/GenBank/DDBJ databases">
        <authorList>
            <person name="Derbyshire K."/>
            <person name="Gray T.A."/>
            <person name="Champion M."/>
        </authorList>
    </citation>
    <scope>NUCLEOTIDE SEQUENCE [LARGE SCALE GENOMIC DNA]</scope>
    <source>
        <strain evidence="5">MKD8</strain>
    </source>
</reference>
<dbReference type="Gene3D" id="1.10.10.10">
    <property type="entry name" value="Winged helix-like DNA-binding domain superfamily/Winged helix DNA-binding domain"/>
    <property type="match status" value="1"/>
</dbReference>
<evidence type="ECO:0000259" key="3">
    <source>
        <dbReference type="PROSITE" id="PS50043"/>
    </source>
</evidence>
<dbReference type="PRINTS" id="PR00038">
    <property type="entry name" value="HTHLUXR"/>
</dbReference>
<dbReference type="RefSeq" id="WP_232836128.1">
    <property type="nucleotide sequence ID" value="NZ_CP027541.1"/>
</dbReference>
<dbReference type="PROSITE" id="PS00622">
    <property type="entry name" value="HTH_LUXR_1"/>
    <property type="match status" value="1"/>
</dbReference>
<dbReference type="Gene3D" id="1.25.40.10">
    <property type="entry name" value="Tetratricopeptide repeat domain"/>
    <property type="match status" value="2"/>
</dbReference>
<dbReference type="InterPro" id="IPR016032">
    <property type="entry name" value="Sig_transdc_resp-reg_C-effctor"/>
</dbReference>
<dbReference type="SUPFAM" id="SSF48452">
    <property type="entry name" value="TPR-like"/>
    <property type="match status" value="2"/>
</dbReference>
<dbReference type="PANTHER" id="PTHR16305:SF35">
    <property type="entry name" value="TRANSCRIPTIONAL ACTIVATOR DOMAIN"/>
    <property type="match status" value="1"/>
</dbReference>
<dbReference type="InterPro" id="IPR003593">
    <property type="entry name" value="AAA+_ATPase"/>
</dbReference>
<evidence type="ECO:0000313" key="4">
    <source>
        <dbReference type="EMBL" id="AWT52875.1"/>
    </source>
</evidence>
<keyword evidence="1" id="KW-0547">Nucleotide-binding</keyword>
<dbReference type="CDD" id="cd06170">
    <property type="entry name" value="LuxR_C_like"/>
    <property type="match status" value="1"/>
</dbReference>
<dbReference type="Pfam" id="PF00196">
    <property type="entry name" value="GerE"/>
    <property type="match status" value="1"/>
</dbReference>
<gene>
    <name evidence="4" type="ORF">D806_018920</name>
</gene>
<dbReference type="Gene3D" id="3.40.50.300">
    <property type="entry name" value="P-loop containing nucleotide triphosphate hydrolases"/>
    <property type="match status" value="1"/>
</dbReference>
<sequence>MSSNAPWRVRPAAHNWRVLCGRDRELSDLGEHVAAAEHTARLVVLTGEPGIGKTALLRDLTQRHGAWWALGASWETDLPGGVLAQLMQDDVPDDPLDGAAHLVDHVRAAGVRLLLVDDAHHADVESLQALSTLVRHQRDLPVLVVLATQSVDALPIPLAADDVVELTGLPVAAVVELARLRGITLHPTLADRLTRHAGGNPRDVLALFDEVPASAWARLDSSLPAPRHVVERVATQLDSCGPAGRALVQALAVLGATGGGDATDATDTVTLAEAADLAGLSGPSEPLAALDEAVDAGLVTHVVHFEPRLTDRLSGPAVLTLLGARATAEAHRRAAEVIADPRRRLRHRVAAAAAPDEALAGEVDALARASGADGAWALAATLFHDASRLTSDPLLRDERLTRSVDALVAAGDCGAAAQLIPVVESLRETPLRNAVLAYLAILRGRATEAEVRLRRAWDIVNAERDPETAALIAQRYVLHSLVRGRGTELVRWADTALRLADRESPTAVESAAVRGLGLAAAGRAEQATAAYDELAERITHGAQAQRVTLGRGWLQLIRDDVDGARSNLESAIATANLGGSSRITLWAMAWLARAHFVSGDWDAALATVVSGRDLAASSGITITTPLLEWIAAQISALRGDWDTAHAAVQAADRVTQDYEMMRIPTILARAQVAEAEADYPKVRRVLEPLAALAARAPGTVLTEPGYWPWPDVLANALVIGGALDEADEFLRPHEEVARERGHRSAMARLGYARGRLLGARGELSAARARFEESLALLDGLPLRYDRARVNFAYGQTLRRAGKRRDADAVIATARDLYLSLGAHTYVARCDRELKAGGLHQLRGSRDSVELTPQEDAVTALVAQGLSNREVAAELYVSPKTVQYHLTRVYAKLGVRSRAELAALRR</sequence>
<keyword evidence="4" id="KW-0238">DNA-binding</keyword>
<dbReference type="SMART" id="SM00382">
    <property type="entry name" value="AAA"/>
    <property type="match status" value="1"/>
</dbReference>
<dbReference type="GO" id="GO:0005524">
    <property type="term" value="F:ATP binding"/>
    <property type="evidence" value="ECO:0007669"/>
    <property type="project" value="UniProtKB-KW"/>
</dbReference>
<organism evidence="4 5">
    <name type="scientific">Mycolicibacterium smegmatis (strain MKD8)</name>
    <name type="common">Mycobacterium smegmatis</name>
    <dbReference type="NCBI Taxonomy" id="1214915"/>
    <lineage>
        <taxon>Bacteria</taxon>
        <taxon>Bacillati</taxon>
        <taxon>Actinomycetota</taxon>
        <taxon>Actinomycetes</taxon>
        <taxon>Mycobacteriales</taxon>
        <taxon>Mycobacteriaceae</taxon>
        <taxon>Mycolicibacterium</taxon>
    </lineage>
</organism>
<dbReference type="GO" id="GO:0004016">
    <property type="term" value="F:adenylate cyclase activity"/>
    <property type="evidence" value="ECO:0007669"/>
    <property type="project" value="TreeGrafter"/>
</dbReference>
<reference evidence="4 5" key="1">
    <citation type="journal article" date="2013" name="Genome Announc.">
        <title>Draft genome sequence of MKD8, a conjugal recipient Mycobacterium smegmatis strain.</title>
        <authorList>
            <person name="Gray T.A."/>
            <person name="Palumbo M.J."/>
            <person name="Derbyshire K.M."/>
        </authorList>
    </citation>
    <scope>NUCLEOTIDE SEQUENCE [LARGE SCALE GENOMIC DNA]</scope>
    <source>
        <strain evidence="4 5">MKD8</strain>
    </source>
</reference>
<dbReference type="Proteomes" id="UP000011200">
    <property type="component" value="Chromosome"/>
</dbReference>
<dbReference type="GO" id="GO:0005737">
    <property type="term" value="C:cytoplasm"/>
    <property type="evidence" value="ECO:0007669"/>
    <property type="project" value="TreeGrafter"/>
</dbReference>